<feature type="transmembrane region" description="Helical" evidence="1">
    <location>
        <begin position="178"/>
        <end position="196"/>
    </location>
</feature>
<sequence length="404" mass="44598">MDLKEGGAHAVVRVPSERSRRDPRLDVLRGLALIMIFIDHVPENLYSFYTIRMIGFSDAAEAFVLISGISAGLAYSHRFAGAMMSTARAIWRRALTIYGAHVLSTVLALAMTLPAVFALDLFEFGAVNGVDWAWRQPFATAIGIFTLSYQVSYFNILPLYVVLFAAVPGLLWLGRKSVAPMLVVSAAIWLAGRWSGLKMPAHPGDWAWYFNPFCWILLFAIGLAVGMTARRGRALVPFSPVLYAAAVAFVAYSAWWRLTGHYEFPWPAGLTPAVIADTSKETLGLPRIAHILALAYIVIYLPGFRRFFETPVFHPVNIMGRASLVTFVTGSLIAFALQIFRTVYPTGLLEDTLLLAAGLVVQYCAARYALQRAGRLVSPDQAGESEERRALENLVITPPRKANR</sequence>
<proteinExistence type="predicted"/>
<keyword evidence="3" id="KW-1185">Reference proteome</keyword>
<comment type="caution">
    <text evidence="2">The sequence shown here is derived from an EMBL/GenBank/DDBJ whole genome shotgun (WGS) entry which is preliminary data.</text>
</comment>
<dbReference type="PANTHER" id="PTHR38592">
    <property type="entry name" value="BLL4819 PROTEIN"/>
    <property type="match status" value="1"/>
</dbReference>
<evidence type="ECO:0000313" key="2">
    <source>
        <dbReference type="EMBL" id="TNB48796.1"/>
    </source>
</evidence>
<gene>
    <name evidence="2" type="ORF">FF124_06635</name>
</gene>
<feature type="transmembrane region" description="Helical" evidence="1">
    <location>
        <begin position="288"/>
        <end position="308"/>
    </location>
</feature>
<protein>
    <submittedName>
        <fullName evidence="2">OpgC domain-containing protein</fullName>
    </submittedName>
</protein>
<dbReference type="Proteomes" id="UP000307874">
    <property type="component" value="Unassembled WGS sequence"/>
</dbReference>
<keyword evidence="1" id="KW-0812">Transmembrane</keyword>
<dbReference type="EMBL" id="VCLB01000003">
    <property type="protein sequence ID" value="TNB48796.1"/>
    <property type="molecule type" value="Genomic_DNA"/>
</dbReference>
<feature type="transmembrane region" description="Helical" evidence="1">
    <location>
        <begin position="320"/>
        <end position="340"/>
    </location>
</feature>
<accession>A0A5C4JTU5</accession>
<feature type="transmembrane region" description="Helical" evidence="1">
    <location>
        <begin position="54"/>
        <end position="75"/>
    </location>
</feature>
<dbReference type="Pfam" id="PF10129">
    <property type="entry name" value="OpgC_C"/>
    <property type="match status" value="1"/>
</dbReference>
<dbReference type="AlphaFoldDB" id="A0A5C4JTU5"/>
<name>A0A5C4JTU5_9HYPH</name>
<feature type="transmembrane region" description="Helical" evidence="1">
    <location>
        <begin position="138"/>
        <end position="166"/>
    </location>
</feature>
<dbReference type="PIRSF" id="PIRSF028704">
    <property type="entry name" value="UPC028704"/>
    <property type="match status" value="1"/>
</dbReference>
<dbReference type="OrthoDB" id="9775975at2"/>
<feature type="transmembrane region" description="Helical" evidence="1">
    <location>
        <begin position="241"/>
        <end position="258"/>
    </location>
</feature>
<reference evidence="2 3" key="1">
    <citation type="submission" date="2019-06" db="EMBL/GenBank/DDBJ databases">
        <title>Martelella lutilitoris sp. nov., isolated from a tidal mudflat.</title>
        <authorList>
            <person name="Kim Y.-J."/>
        </authorList>
    </citation>
    <scope>NUCLEOTIDE SEQUENCE [LARGE SCALE GENOMIC DNA]</scope>
    <source>
        <strain evidence="2 3">GH2-6</strain>
    </source>
</reference>
<feature type="transmembrane region" description="Helical" evidence="1">
    <location>
        <begin position="95"/>
        <end position="118"/>
    </location>
</feature>
<keyword evidence="1" id="KW-1133">Transmembrane helix</keyword>
<keyword evidence="1" id="KW-0472">Membrane</keyword>
<dbReference type="PANTHER" id="PTHR38592:SF3">
    <property type="entry name" value="BLL4819 PROTEIN"/>
    <property type="match status" value="1"/>
</dbReference>
<feature type="transmembrane region" description="Helical" evidence="1">
    <location>
        <begin position="208"/>
        <end position="229"/>
    </location>
</feature>
<evidence type="ECO:0000313" key="3">
    <source>
        <dbReference type="Proteomes" id="UP000307874"/>
    </source>
</evidence>
<feature type="transmembrane region" description="Helical" evidence="1">
    <location>
        <begin position="352"/>
        <end position="370"/>
    </location>
</feature>
<organism evidence="2 3">
    <name type="scientific">Martelella lutilitoris</name>
    <dbReference type="NCBI Taxonomy" id="2583532"/>
    <lineage>
        <taxon>Bacteria</taxon>
        <taxon>Pseudomonadati</taxon>
        <taxon>Pseudomonadota</taxon>
        <taxon>Alphaproteobacteria</taxon>
        <taxon>Hyphomicrobiales</taxon>
        <taxon>Aurantimonadaceae</taxon>
        <taxon>Martelella</taxon>
    </lineage>
</organism>
<dbReference type="InterPro" id="IPR014550">
    <property type="entry name" value="UCP028704_OpgC"/>
</dbReference>
<evidence type="ECO:0000256" key="1">
    <source>
        <dbReference type="SAM" id="Phobius"/>
    </source>
</evidence>